<dbReference type="PANTHER" id="PTHR28265:SF1">
    <property type="entry name" value="MAINTENANCE OF TELOMERE CAPPING PROTEIN 1"/>
    <property type="match status" value="1"/>
</dbReference>
<keyword evidence="3" id="KW-1185">Reference proteome</keyword>
<proteinExistence type="predicted"/>
<dbReference type="RefSeq" id="XP_031920610.1">
    <property type="nucleotide sequence ID" value="XM_032077767.1"/>
</dbReference>
<reference evidence="2 3" key="1">
    <citation type="submission" date="2019-04" db="EMBL/GenBank/DDBJ databases">
        <title>Friends and foes A comparative genomics studyof 23 Aspergillus species from section Flavi.</title>
        <authorList>
            <consortium name="DOE Joint Genome Institute"/>
            <person name="Kjaerbolling I."/>
            <person name="Vesth T."/>
            <person name="Frisvad J.C."/>
            <person name="Nybo J.L."/>
            <person name="Theobald S."/>
            <person name="Kildgaard S."/>
            <person name="Isbrandt T."/>
            <person name="Kuo A."/>
            <person name="Sato A."/>
            <person name="Lyhne E.K."/>
            <person name="Kogle M.E."/>
            <person name="Wiebenga A."/>
            <person name="Kun R.S."/>
            <person name="Lubbers R.J."/>
            <person name="Makela M.R."/>
            <person name="Barry K."/>
            <person name="Chovatia M."/>
            <person name="Clum A."/>
            <person name="Daum C."/>
            <person name="Haridas S."/>
            <person name="He G."/>
            <person name="LaButti K."/>
            <person name="Lipzen A."/>
            <person name="Mondo S."/>
            <person name="Riley R."/>
            <person name="Salamov A."/>
            <person name="Simmons B.A."/>
            <person name="Magnuson J.K."/>
            <person name="Henrissat B."/>
            <person name="Mortensen U.H."/>
            <person name="Larsen T.O."/>
            <person name="Devries R.P."/>
            <person name="Grigoriev I.V."/>
            <person name="Machida M."/>
            <person name="Baker S.E."/>
            <person name="Andersen M.R."/>
        </authorList>
    </citation>
    <scope>NUCLEOTIDE SEQUENCE [LARGE SCALE GENOMIC DNA]</scope>
    <source>
        <strain evidence="2 3">CBS 763.97</strain>
    </source>
</reference>
<feature type="compositionally biased region" description="Gly residues" evidence="1">
    <location>
        <begin position="135"/>
        <end position="145"/>
    </location>
</feature>
<organism evidence="2 3">
    <name type="scientific">Aspergillus caelatus</name>
    <dbReference type="NCBI Taxonomy" id="61420"/>
    <lineage>
        <taxon>Eukaryota</taxon>
        <taxon>Fungi</taxon>
        <taxon>Dikarya</taxon>
        <taxon>Ascomycota</taxon>
        <taxon>Pezizomycotina</taxon>
        <taxon>Eurotiomycetes</taxon>
        <taxon>Eurotiomycetidae</taxon>
        <taxon>Eurotiales</taxon>
        <taxon>Aspergillaceae</taxon>
        <taxon>Aspergillus</taxon>
        <taxon>Aspergillus subgen. Circumdati</taxon>
    </lineage>
</organism>
<dbReference type="AlphaFoldDB" id="A0A5N6ZL46"/>
<dbReference type="OrthoDB" id="5594977at2759"/>
<dbReference type="GeneID" id="43662213"/>
<feature type="compositionally biased region" description="Polar residues" evidence="1">
    <location>
        <begin position="56"/>
        <end position="75"/>
    </location>
</feature>
<dbReference type="PANTHER" id="PTHR28265">
    <property type="entry name" value="MAINTENANCE OF TELOMERE CAPPING PROTEIN 1"/>
    <property type="match status" value="1"/>
</dbReference>
<feature type="compositionally biased region" description="Low complexity" evidence="1">
    <location>
        <begin position="34"/>
        <end position="44"/>
    </location>
</feature>
<dbReference type="InterPro" id="IPR018814">
    <property type="entry name" value="DUF5427"/>
</dbReference>
<evidence type="ECO:0000313" key="3">
    <source>
        <dbReference type="Proteomes" id="UP000326268"/>
    </source>
</evidence>
<gene>
    <name evidence="2" type="ORF">BDV27DRAFT_84828</name>
</gene>
<dbReference type="Pfam" id="PF10310">
    <property type="entry name" value="DUF5427"/>
    <property type="match status" value="1"/>
</dbReference>
<evidence type="ECO:0000313" key="2">
    <source>
        <dbReference type="EMBL" id="KAE8357529.1"/>
    </source>
</evidence>
<feature type="compositionally biased region" description="Basic and acidic residues" evidence="1">
    <location>
        <begin position="94"/>
        <end position="106"/>
    </location>
</feature>
<evidence type="ECO:0000256" key="1">
    <source>
        <dbReference type="SAM" id="MobiDB-lite"/>
    </source>
</evidence>
<dbReference type="EMBL" id="ML738003">
    <property type="protein sequence ID" value="KAE8357529.1"/>
    <property type="molecule type" value="Genomic_DNA"/>
</dbReference>
<accession>A0A5N6ZL46</accession>
<sequence length="519" mass="54792">MPPKSAKPTSDELLAQFDDLGVDSTADQPTSKPATTATTATTAQTEDDILAELDNLASQRPSSGPGTPRLSTNEPRPSVKSPKPAAATPSTGRSSEEKSVPRKSTESTRVSFAVNNDPDVQPPKTEKSAVKESAPGGGSGSGGGWWGGLFATATATASAAMKQAEAAVKEIQQNEEAQKWAQQVKGNVGALKDFGGELRSMAIPTFTNLIHTLAPPISSHERLQIHITHDISGYPAIDPIVYAVFARVMSQVEGGDLLVIQRGQESAPKRGLDITGSQSTPGWRDGPWWRTVMPGTPRSISAVRGSVEASKLARASAESYATEFFSAKGGVEEAAKQASQVLSESNPVRSSDIFLAIQAISQTSSTEQFQAGPTTDKPTPPGVVDVPSATEEEVTFALYLHDPIHGIAFHTISQAVPQKWIDWLDAAVPATEDTAADDMWHRAPVSEDIAEIIESGGVDPREWAAEWIEEALTLAIGVVAQRYVARRMGVGEAGVAKGKMRAEQASVVESGAGEVARAL</sequence>
<dbReference type="Proteomes" id="UP000326268">
    <property type="component" value="Unassembled WGS sequence"/>
</dbReference>
<protein>
    <submittedName>
        <fullName evidence="2">Maintenance of telomere capping protein 1</fullName>
    </submittedName>
</protein>
<name>A0A5N6ZL46_9EURO</name>
<feature type="region of interest" description="Disordered" evidence="1">
    <location>
        <begin position="1"/>
        <end position="145"/>
    </location>
</feature>